<keyword evidence="3" id="KW-0969">Cilium</keyword>
<keyword evidence="3" id="KW-0282">Flagellum</keyword>
<evidence type="ECO:0000259" key="2">
    <source>
        <dbReference type="Pfam" id="PF04316"/>
    </source>
</evidence>
<keyword evidence="4" id="KW-1185">Reference proteome</keyword>
<organism evidence="3 4">
    <name type="scientific">Qipengyuania pelagi</name>
    <dbReference type="NCBI Taxonomy" id="994320"/>
    <lineage>
        <taxon>Bacteria</taxon>
        <taxon>Pseudomonadati</taxon>
        <taxon>Pseudomonadota</taxon>
        <taxon>Alphaproteobacteria</taxon>
        <taxon>Sphingomonadales</taxon>
        <taxon>Erythrobacteraceae</taxon>
        <taxon>Qipengyuania</taxon>
    </lineage>
</organism>
<name>A0A844Y9W5_9SPHN</name>
<dbReference type="OrthoDB" id="7392062at2"/>
<dbReference type="Proteomes" id="UP000430272">
    <property type="component" value="Unassembled WGS sequence"/>
</dbReference>
<dbReference type="EMBL" id="WTYD01000001">
    <property type="protein sequence ID" value="MXO54229.1"/>
    <property type="molecule type" value="Genomic_DNA"/>
</dbReference>
<dbReference type="Pfam" id="PF04316">
    <property type="entry name" value="FlgM"/>
    <property type="match status" value="1"/>
</dbReference>
<gene>
    <name evidence="3" type="ORF">GRI47_09445</name>
</gene>
<reference evidence="3 4" key="1">
    <citation type="submission" date="2019-12" db="EMBL/GenBank/DDBJ databases">
        <title>Genomic-based taxomic classification of the family Erythrobacteraceae.</title>
        <authorList>
            <person name="Xu L."/>
        </authorList>
    </citation>
    <scope>NUCLEOTIDE SEQUENCE [LARGE SCALE GENOMIC DNA]</scope>
    <source>
        <strain evidence="3 4">JCM 17468</strain>
    </source>
</reference>
<feature type="region of interest" description="Disordered" evidence="1">
    <location>
        <begin position="19"/>
        <end position="57"/>
    </location>
</feature>
<proteinExistence type="predicted"/>
<dbReference type="InterPro" id="IPR035890">
    <property type="entry name" value="Anti-sigma-28_factor_FlgM_sf"/>
</dbReference>
<sequence>MRIGSVDLSGAIARANAAVTPAGRAASSQKAASDPRSAQAPISTSVSTAGSSAPIDQDRVKEIRKALETDKYPLVPAQIADALIAAELYGKIAR</sequence>
<feature type="domain" description="Anti-sigma-28 factor FlgM C-terminal" evidence="2">
    <location>
        <begin position="46"/>
        <end position="84"/>
    </location>
</feature>
<protein>
    <submittedName>
        <fullName evidence="3">Flagellar biosynthesis anti-sigma factor FlgM</fullName>
    </submittedName>
</protein>
<evidence type="ECO:0000313" key="4">
    <source>
        <dbReference type="Proteomes" id="UP000430272"/>
    </source>
</evidence>
<keyword evidence="3" id="KW-0966">Cell projection</keyword>
<dbReference type="SUPFAM" id="SSF101498">
    <property type="entry name" value="Anti-sigma factor FlgM"/>
    <property type="match status" value="1"/>
</dbReference>
<dbReference type="RefSeq" id="WP_160660991.1">
    <property type="nucleotide sequence ID" value="NZ_BAABDV010000001.1"/>
</dbReference>
<evidence type="ECO:0000256" key="1">
    <source>
        <dbReference type="SAM" id="MobiDB-lite"/>
    </source>
</evidence>
<evidence type="ECO:0000313" key="3">
    <source>
        <dbReference type="EMBL" id="MXO54229.1"/>
    </source>
</evidence>
<accession>A0A844Y9W5</accession>
<dbReference type="AlphaFoldDB" id="A0A844Y9W5"/>
<comment type="caution">
    <text evidence="3">The sequence shown here is derived from an EMBL/GenBank/DDBJ whole genome shotgun (WGS) entry which is preliminary data.</text>
</comment>
<dbReference type="InterPro" id="IPR031316">
    <property type="entry name" value="FlgM_C"/>
</dbReference>
<feature type="compositionally biased region" description="Polar residues" evidence="1">
    <location>
        <begin position="40"/>
        <end position="51"/>
    </location>
</feature>